<keyword evidence="1" id="KW-0805">Transcription regulation</keyword>
<evidence type="ECO:0000256" key="3">
    <source>
        <dbReference type="ARBA" id="ARBA00023163"/>
    </source>
</evidence>
<dbReference type="PANTHER" id="PTHR30055:SF234">
    <property type="entry name" value="HTH-TYPE TRANSCRIPTIONAL REGULATOR BETI"/>
    <property type="match status" value="1"/>
</dbReference>
<dbReference type="PANTHER" id="PTHR30055">
    <property type="entry name" value="HTH-TYPE TRANSCRIPTIONAL REGULATOR RUTR"/>
    <property type="match status" value="1"/>
</dbReference>
<keyword evidence="7" id="KW-1185">Reference proteome</keyword>
<dbReference type="InterPro" id="IPR050109">
    <property type="entry name" value="HTH-type_TetR-like_transc_reg"/>
</dbReference>
<accession>W0A759</accession>
<dbReference type="OrthoDB" id="5292901at2"/>
<keyword evidence="3" id="KW-0804">Transcription</keyword>
<dbReference type="Gene3D" id="1.10.357.10">
    <property type="entry name" value="Tetracycline Repressor, domain 2"/>
    <property type="match status" value="1"/>
</dbReference>
<dbReference type="GO" id="GO:0000976">
    <property type="term" value="F:transcription cis-regulatory region binding"/>
    <property type="evidence" value="ECO:0007669"/>
    <property type="project" value="TreeGrafter"/>
</dbReference>
<dbReference type="PROSITE" id="PS50977">
    <property type="entry name" value="HTH_TETR_2"/>
    <property type="match status" value="1"/>
</dbReference>
<gene>
    <name evidence="6" type="ORF">NX02_02770</name>
</gene>
<evidence type="ECO:0000313" key="6">
    <source>
        <dbReference type="EMBL" id="AHE52312.1"/>
    </source>
</evidence>
<dbReference type="Proteomes" id="UP000018851">
    <property type="component" value="Chromosome"/>
</dbReference>
<evidence type="ECO:0000313" key="7">
    <source>
        <dbReference type="Proteomes" id="UP000018851"/>
    </source>
</evidence>
<dbReference type="AlphaFoldDB" id="W0A759"/>
<proteinExistence type="predicted"/>
<dbReference type="EMBL" id="CP006644">
    <property type="protein sequence ID" value="AHE52312.1"/>
    <property type="molecule type" value="Genomic_DNA"/>
</dbReference>
<dbReference type="PRINTS" id="PR00455">
    <property type="entry name" value="HTHTETR"/>
</dbReference>
<dbReference type="eggNOG" id="COG1309">
    <property type="taxonomic scope" value="Bacteria"/>
</dbReference>
<name>W0A759_9SPHN</name>
<dbReference type="Pfam" id="PF00440">
    <property type="entry name" value="TetR_N"/>
    <property type="match status" value="1"/>
</dbReference>
<protein>
    <recommendedName>
        <fullName evidence="5">HTH tetR-type domain-containing protein</fullName>
    </recommendedName>
</protein>
<reference evidence="6 7" key="1">
    <citation type="submission" date="2013-07" db="EMBL/GenBank/DDBJ databases">
        <title>Completed genome of Sphingomonas sanxanigenens NX02.</title>
        <authorList>
            <person name="Ma T."/>
            <person name="Huang H."/>
            <person name="Wu M."/>
            <person name="Li X."/>
            <person name="Li G."/>
        </authorList>
    </citation>
    <scope>NUCLEOTIDE SEQUENCE [LARGE SCALE GENOMIC DNA]</scope>
    <source>
        <strain evidence="6 7">NX02</strain>
    </source>
</reference>
<dbReference type="InterPro" id="IPR001647">
    <property type="entry name" value="HTH_TetR"/>
</dbReference>
<feature type="domain" description="HTH tetR-type" evidence="5">
    <location>
        <begin position="3"/>
        <end position="63"/>
    </location>
</feature>
<feature type="DNA-binding region" description="H-T-H motif" evidence="4">
    <location>
        <begin position="26"/>
        <end position="45"/>
    </location>
</feature>
<evidence type="ECO:0000256" key="1">
    <source>
        <dbReference type="ARBA" id="ARBA00023015"/>
    </source>
</evidence>
<evidence type="ECO:0000259" key="5">
    <source>
        <dbReference type="PROSITE" id="PS50977"/>
    </source>
</evidence>
<dbReference type="GO" id="GO:0003700">
    <property type="term" value="F:DNA-binding transcription factor activity"/>
    <property type="evidence" value="ECO:0007669"/>
    <property type="project" value="TreeGrafter"/>
</dbReference>
<evidence type="ECO:0000256" key="2">
    <source>
        <dbReference type="ARBA" id="ARBA00023125"/>
    </source>
</evidence>
<dbReference type="KEGG" id="ssan:NX02_02770"/>
<organism evidence="6 7">
    <name type="scientific">Sphingomonas sanxanigenens DSM 19645 = NX02</name>
    <dbReference type="NCBI Taxonomy" id="1123269"/>
    <lineage>
        <taxon>Bacteria</taxon>
        <taxon>Pseudomonadati</taxon>
        <taxon>Pseudomonadota</taxon>
        <taxon>Alphaproteobacteria</taxon>
        <taxon>Sphingomonadales</taxon>
        <taxon>Sphingomonadaceae</taxon>
        <taxon>Sphingomonas</taxon>
    </lineage>
</organism>
<dbReference type="PATRIC" id="fig|1123269.5.peg.536"/>
<keyword evidence="2 4" id="KW-0238">DNA-binding</keyword>
<dbReference type="HOGENOM" id="CLU_069356_27_1_5"/>
<evidence type="ECO:0000256" key="4">
    <source>
        <dbReference type="PROSITE-ProRule" id="PRU00335"/>
    </source>
</evidence>
<dbReference type="RefSeq" id="WP_025290636.1">
    <property type="nucleotide sequence ID" value="NZ_CP006644.1"/>
</dbReference>
<sequence>MAARLGEHILEVALRQFITEGAEGASMDRIAAAANVSKRTLYTRYGSKKALLVAATEHGTARHLKPIRSAIPHGTPREQVLHVARKLLDLSLSEELIGIQTLVDWIAKQGLETNRPRPSIGATAGVSVILPILRQAASNLDSRDDDLPFIAGFVFDALVGAPRTRILWRRDLANTAQAKADYLERTMDLVAQAVPLLAGK</sequence>
<dbReference type="InterPro" id="IPR009057">
    <property type="entry name" value="Homeodomain-like_sf"/>
</dbReference>
<dbReference type="SUPFAM" id="SSF46689">
    <property type="entry name" value="Homeodomain-like"/>
    <property type="match status" value="1"/>
</dbReference>